<keyword evidence="4" id="KW-1185">Reference proteome</keyword>
<sequence length="356" mass="39478">MAKTNSYAAVVGSSQSSSLEFFAPPNKDSRVVSIPVEMAKATAKSFHTTIYGYFLGSRIHFPIIERYVSSVWAKYGFKDAMMNDNGIFFFRFNDVGGCSQVVEFGPLMIRGVPLFVYHWDPTKGVKKQDHTTCPLWVKLHNVPLVAFNTEGISRIVSLLGMPRKMDSCTSAMCDNLWGRPGFAKVLIDVWVTGDLKRSIDVVIPDLKGNGDCTVQVNVEYIWEPSQCSFCKVFGHKSTACTKRPITTKPQRAPEVDKEGLTLVTKKKWVPTTNIKTSVVEGSEKQMEKGEVSGSGVSGTPILKDSTQKNKTDERVKDMGKNLDCTSTRSDKGKGINVEESQSRNFTPVPNPIPLMR</sequence>
<evidence type="ECO:0000313" key="3">
    <source>
        <dbReference type="EMBL" id="KAJ9553001.1"/>
    </source>
</evidence>
<evidence type="ECO:0000313" key="4">
    <source>
        <dbReference type="Proteomes" id="UP001172457"/>
    </source>
</evidence>
<feature type="compositionally biased region" description="Basic and acidic residues" evidence="1">
    <location>
        <begin position="281"/>
        <end position="290"/>
    </location>
</feature>
<accession>A0AA38TD71</accession>
<feature type="domain" description="DUF4283" evidence="2">
    <location>
        <begin position="45"/>
        <end position="124"/>
    </location>
</feature>
<proteinExistence type="predicted"/>
<dbReference type="EMBL" id="JARYMX010000004">
    <property type="protein sequence ID" value="KAJ9553001.1"/>
    <property type="molecule type" value="Genomic_DNA"/>
</dbReference>
<dbReference type="PANTHER" id="PTHR31286:SF99">
    <property type="entry name" value="DUF4283 DOMAIN-CONTAINING PROTEIN"/>
    <property type="match status" value="1"/>
</dbReference>
<feature type="compositionally biased region" description="Polar residues" evidence="1">
    <location>
        <begin position="338"/>
        <end position="347"/>
    </location>
</feature>
<dbReference type="InterPro" id="IPR040256">
    <property type="entry name" value="At4g02000-like"/>
</dbReference>
<reference evidence="3" key="1">
    <citation type="submission" date="2023-03" db="EMBL/GenBank/DDBJ databases">
        <title>Chromosome-scale reference genome and RAD-based genetic map of yellow starthistle (Centaurea solstitialis) reveal putative structural variation and QTLs associated with invader traits.</title>
        <authorList>
            <person name="Reatini B."/>
            <person name="Cang F.A."/>
            <person name="Jiang Q."/>
            <person name="Mckibben M.T.W."/>
            <person name="Barker M.S."/>
            <person name="Rieseberg L.H."/>
            <person name="Dlugosch K.M."/>
        </authorList>
    </citation>
    <scope>NUCLEOTIDE SEQUENCE</scope>
    <source>
        <strain evidence="3">CAN-66</strain>
        <tissue evidence="3">Leaf</tissue>
    </source>
</reference>
<dbReference type="InterPro" id="IPR025558">
    <property type="entry name" value="DUF4283"/>
</dbReference>
<feature type="region of interest" description="Disordered" evidence="1">
    <location>
        <begin position="280"/>
        <end position="356"/>
    </location>
</feature>
<gene>
    <name evidence="3" type="ORF">OSB04_017046</name>
</gene>
<evidence type="ECO:0000259" key="2">
    <source>
        <dbReference type="Pfam" id="PF14111"/>
    </source>
</evidence>
<organism evidence="3 4">
    <name type="scientific">Centaurea solstitialis</name>
    <name type="common">yellow star-thistle</name>
    <dbReference type="NCBI Taxonomy" id="347529"/>
    <lineage>
        <taxon>Eukaryota</taxon>
        <taxon>Viridiplantae</taxon>
        <taxon>Streptophyta</taxon>
        <taxon>Embryophyta</taxon>
        <taxon>Tracheophyta</taxon>
        <taxon>Spermatophyta</taxon>
        <taxon>Magnoliopsida</taxon>
        <taxon>eudicotyledons</taxon>
        <taxon>Gunneridae</taxon>
        <taxon>Pentapetalae</taxon>
        <taxon>asterids</taxon>
        <taxon>campanulids</taxon>
        <taxon>Asterales</taxon>
        <taxon>Asteraceae</taxon>
        <taxon>Carduoideae</taxon>
        <taxon>Cardueae</taxon>
        <taxon>Centaureinae</taxon>
        <taxon>Centaurea</taxon>
    </lineage>
</organism>
<dbReference type="AlphaFoldDB" id="A0AA38TD71"/>
<evidence type="ECO:0000256" key="1">
    <source>
        <dbReference type="SAM" id="MobiDB-lite"/>
    </source>
</evidence>
<dbReference type="PANTHER" id="PTHR31286">
    <property type="entry name" value="GLYCINE-RICH CELL WALL STRUCTURAL PROTEIN 1.8-LIKE"/>
    <property type="match status" value="1"/>
</dbReference>
<dbReference type="Pfam" id="PF14111">
    <property type="entry name" value="DUF4283"/>
    <property type="match status" value="1"/>
</dbReference>
<comment type="caution">
    <text evidence="3">The sequence shown here is derived from an EMBL/GenBank/DDBJ whole genome shotgun (WGS) entry which is preliminary data.</text>
</comment>
<protein>
    <recommendedName>
        <fullName evidence="2">DUF4283 domain-containing protein</fullName>
    </recommendedName>
</protein>
<dbReference type="Proteomes" id="UP001172457">
    <property type="component" value="Chromosome 4"/>
</dbReference>
<feature type="compositionally biased region" description="Basic and acidic residues" evidence="1">
    <location>
        <begin position="305"/>
        <end position="320"/>
    </location>
</feature>
<name>A0AA38TD71_9ASTR</name>